<dbReference type="CDD" id="cd01129">
    <property type="entry name" value="PulE-GspE-like"/>
    <property type="match status" value="1"/>
</dbReference>
<keyword evidence="6" id="KW-1185">Reference proteome</keyword>
<evidence type="ECO:0000256" key="1">
    <source>
        <dbReference type="ARBA" id="ARBA00006611"/>
    </source>
</evidence>
<evidence type="ECO:0000256" key="2">
    <source>
        <dbReference type="ARBA" id="ARBA00022741"/>
    </source>
</evidence>
<evidence type="ECO:0000313" key="6">
    <source>
        <dbReference type="Proteomes" id="UP000244081"/>
    </source>
</evidence>
<reference evidence="5 6" key="1">
    <citation type="submission" date="2018-04" db="EMBL/GenBank/DDBJ databases">
        <title>Genomic Encyclopedia of Archaeal and Bacterial Type Strains, Phase II (KMG-II): from individual species to whole genera.</title>
        <authorList>
            <person name="Goeker M."/>
        </authorList>
    </citation>
    <scope>NUCLEOTIDE SEQUENCE [LARGE SCALE GENOMIC DNA]</scope>
    <source>
        <strain evidence="5 6">DSM 23382</strain>
    </source>
</reference>
<dbReference type="Gene3D" id="3.40.50.300">
    <property type="entry name" value="P-loop containing nucleotide triphosphate hydrolases"/>
    <property type="match status" value="1"/>
</dbReference>
<feature type="domain" description="Bacterial type II secretion system protein E" evidence="4">
    <location>
        <begin position="383"/>
        <end position="397"/>
    </location>
</feature>
<dbReference type="EMBL" id="QAYG01000003">
    <property type="protein sequence ID" value="PTW61055.1"/>
    <property type="molecule type" value="Genomic_DNA"/>
</dbReference>
<dbReference type="PROSITE" id="PS00662">
    <property type="entry name" value="T2SP_E"/>
    <property type="match status" value="1"/>
</dbReference>
<dbReference type="InterPro" id="IPR007831">
    <property type="entry name" value="T2SS_GspE_N"/>
</dbReference>
<dbReference type="Proteomes" id="UP000244081">
    <property type="component" value="Unassembled WGS sequence"/>
</dbReference>
<name>A0A2T5VBC8_9HYPH</name>
<dbReference type="InterPro" id="IPR003593">
    <property type="entry name" value="AAA+_ATPase"/>
</dbReference>
<evidence type="ECO:0000256" key="3">
    <source>
        <dbReference type="ARBA" id="ARBA00022840"/>
    </source>
</evidence>
<sequence>MNKVVSSHGNLVDTMSAALLEMGILDSAAVERARRAQIQTSARFDTILTELGLLSEDELADFWARWLDIPRFGSAMRPDGPILEDLLSREFLDTNAVVPLVHKDGNLHVAMADPLDRKALSAIGYLLDEEIRPVSASRKEITDLLKSLYEPVAVETDTRTPSGAAVSRSDVEHLKALANDGPIIQRVNTILSTALERGASDVHLEPDRHGLLVRLRIDGHLQDLESIDGEARAAIVSRVKIMARMDITERRLPQDGRVTVTIRGRDTDLRISTLPTMHGESTVIRLLRRDETGLDWNTLGFTPALQARLSDVLSNPNGIFLVTGPTGSGKTTTLYTALRQINAREKKLISVEDPVEIRLPGINQVQVQSEIGLDFASALRSILRQDPDIVMIGEIRDLETAEIAIRASLTGHLVLSTLHTNNAAAAITRLIEMGMASYLVAACVRAVLSQRLVRILCPTCAMPQDAAKLPAAIRAADEAMGQEGAYRMPVGCPACRGTGYAGRKVICELVPVDAVVRDHVLAGHGEAEIAGAAHAAGHDRLIDDGLRLARQGMTSLEEVLSVAGRSI</sequence>
<accession>A0A2T5VBC8</accession>
<dbReference type="SUPFAM" id="SSF52540">
    <property type="entry name" value="P-loop containing nucleoside triphosphate hydrolases"/>
    <property type="match status" value="1"/>
</dbReference>
<keyword evidence="3" id="KW-0067">ATP-binding</keyword>
<dbReference type="Gene3D" id="1.10.40.70">
    <property type="match status" value="1"/>
</dbReference>
<dbReference type="Gene3D" id="3.30.300.160">
    <property type="entry name" value="Type II secretion system, protein E, N-terminal domain"/>
    <property type="match status" value="1"/>
</dbReference>
<dbReference type="InterPro" id="IPR027417">
    <property type="entry name" value="P-loop_NTPase"/>
</dbReference>
<evidence type="ECO:0000313" key="5">
    <source>
        <dbReference type="EMBL" id="PTW61055.1"/>
    </source>
</evidence>
<organism evidence="5 6">
    <name type="scientific">Breoghania corrubedonensis</name>
    <dbReference type="NCBI Taxonomy" id="665038"/>
    <lineage>
        <taxon>Bacteria</taxon>
        <taxon>Pseudomonadati</taxon>
        <taxon>Pseudomonadota</taxon>
        <taxon>Alphaproteobacteria</taxon>
        <taxon>Hyphomicrobiales</taxon>
        <taxon>Stappiaceae</taxon>
        <taxon>Breoghania</taxon>
    </lineage>
</organism>
<proteinExistence type="inferred from homology"/>
<dbReference type="GO" id="GO:0005524">
    <property type="term" value="F:ATP binding"/>
    <property type="evidence" value="ECO:0007669"/>
    <property type="project" value="UniProtKB-KW"/>
</dbReference>
<dbReference type="InterPro" id="IPR001482">
    <property type="entry name" value="T2SS/T4SS_dom"/>
</dbReference>
<comment type="similarity">
    <text evidence="1">Belongs to the GSP E family.</text>
</comment>
<protein>
    <submittedName>
        <fullName evidence="5">Type II secretion system protein E (GspE)</fullName>
    </submittedName>
</protein>
<dbReference type="GO" id="GO:0005886">
    <property type="term" value="C:plasma membrane"/>
    <property type="evidence" value="ECO:0007669"/>
    <property type="project" value="TreeGrafter"/>
</dbReference>
<evidence type="ECO:0000259" key="4">
    <source>
        <dbReference type="PROSITE" id="PS00662"/>
    </source>
</evidence>
<comment type="caution">
    <text evidence="5">The sequence shown here is derived from an EMBL/GenBank/DDBJ whole genome shotgun (WGS) entry which is preliminary data.</text>
</comment>
<dbReference type="Pfam" id="PF00437">
    <property type="entry name" value="T2SSE"/>
    <property type="match status" value="1"/>
</dbReference>
<dbReference type="PANTHER" id="PTHR30258:SF2">
    <property type="entry name" value="COMG OPERON PROTEIN 1"/>
    <property type="match status" value="1"/>
</dbReference>
<dbReference type="Gene3D" id="3.30.450.90">
    <property type="match status" value="1"/>
</dbReference>
<dbReference type="SUPFAM" id="SSF160246">
    <property type="entry name" value="EspE N-terminal domain-like"/>
    <property type="match status" value="1"/>
</dbReference>
<dbReference type="InterPro" id="IPR037257">
    <property type="entry name" value="T2SS_E_N_sf"/>
</dbReference>
<dbReference type="AlphaFoldDB" id="A0A2T5VBC8"/>
<dbReference type="GO" id="GO:0016887">
    <property type="term" value="F:ATP hydrolysis activity"/>
    <property type="evidence" value="ECO:0007669"/>
    <property type="project" value="TreeGrafter"/>
</dbReference>
<gene>
    <name evidence="5" type="ORF">C8N35_103237</name>
</gene>
<keyword evidence="2" id="KW-0547">Nucleotide-binding</keyword>
<dbReference type="SMART" id="SM00382">
    <property type="entry name" value="AAA"/>
    <property type="match status" value="1"/>
</dbReference>
<dbReference type="RefSeq" id="WP_170122084.1">
    <property type="nucleotide sequence ID" value="NZ_QAYG01000003.1"/>
</dbReference>
<dbReference type="PANTHER" id="PTHR30258">
    <property type="entry name" value="TYPE II SECRETION SYSTEM PROTEIN GSPE-RELATED"/>
    <property type="match status" value="1"/>
</dbReference>
<dbReference type="Pfam" id="PF05157">
    <property type="entry name" value="MshEN"/>
    <property type="match status" value="1"/>
</dbReference>